<sequence>MVEKNIQKTNSNDVNFSAAGSEEISIIGQPTHLGDLIKTSILIHNEGDVRDSVRLEISGNNNSFWLGDFVEIDSGSSREISVSFRPLNVGNNEFNWSVFSPRGGVDSSLNGSFNIEVRHKQSLQILSNSYSWTSEEGLEVMPLIFLSEGVSRDISINIFDNVDKNNLLQSLKISLDHGSRIIPFNLANPITENIFIEVVPISWLPNVSDSKNTSIILVNPPHISVEITIDNFYPKTPVKNENISFEYTISNNGNSKINSALIRLIMSDQTIIHEENFPSLLPDATYSGKIIVTEWQYSYSTNLSISFISGEYHTSNWVLIESTNSPQTSALPFDIFAVSYGSIAGLAIVIMAKIIISAISNRTPSTINNSKLRPARESRLDAKNNKKQQKKEVICPLCEQRLNVPSYHEGLVKCPSCESNFEVRPLENKPQEKDDILQEEIESEDDDEITIPSSSSSGDMLNCPSCEQKLRVLESKRPVRARCPACRCEFMALSEEK</sequence>
<dbReference type="EMBL" id="KP211883">
    <property type="protein sequence ID" value="ANV80326.1"/>
    <property type="molecule type" value="Genomic_DNA"/>
</dbReference>
<keyword evidence="1" id="KW-0812">Transmembrane</keyword>
<evidence type="ECO:0000313" key="2">
    <source>
        <dbReference type="EMBL" id="ANV80326.1"/>
    </source>
</evidence>
<evidence type="ECO:0008006" key="3">
    <source>
        <dbReference type="Google" id="ProtNLM"/>
    </source>
</evidence>
<accession>A0A1B1TDG9</accession>
<proteinExistence type="predicted"/>
<dbReference type="Gene3D" id="2.60.40.10">
    <property type="entry name" value="Immunoglobulins"/>
    <property type="match status" value="1"/>
</dbReference>
<protein>
    <recommendedName>
        <fullName evidence="3">CARDB domain-containing protein</fullName>
    </recommendedName>
</protein>
<name>A0A1B1TDG9_9ARCH</name>
<dbReference type="AlphaFoldDB" id="A0A1B1TDG9"/>
<dbReference type="InterPro" id="IPR013783">
    <property type="entry name" value="Ig-like_fold"/>
</dbReference>
<reference evidence="2" key="1">
    <citation type="submission" date="2014-11" db="EMBL/GenBank/DDBJ databases">
        <authorList>
            <person name="Zhu J."/>
            <person name="Qi W."/>
            <person name="Song R."/>
        </authorList>
    </citation>
    <scope>NUCLEOTIDE SEQUENCE</scope>
</reference>
<keyword evidence="1" id="KW-1133">Transmembrane helix</keyword>
<evidence type="ECO:0000256" key="1">
    <source>
        <dbReference type="SAM" id="Phobius"/>
    </source>
</evidence>
<feature type="transmembrane region" description="Helical" evidence="1">
    <location>
        <begin position="335"/>
        <end position="356"/>
    </location>
</feature>
<keyword evidence="1" id="KW-0472">Membrane</keyword>
<reference evidence="2" key="2">
    <citation type="journal article" date="2015" name="ISME J.">
        <title>A new class of marine Euryarchaeota group II from the Mediterranean deep chlorophyll maximum.</title>
        <authorList>
            <person name="Martin-Cuadrado A.B."/>
            <person name="Garcia-Heredia I."/>
            <person name="Molto A.G."/>
            <person name="Lopez-Ubeda R."/>
            <person name="Kimes N."/>
            <person name="Lopez-Garcia P."/>
            <person name="Moreira D."/>
            <person name="Rodriguez-Valera F."/>
        </authorList>
    </citation>
    <scope>NUCLEOTIDE SEQUENCE</scope>
</reference>
<organism evidence="2">
    <name type="scientific">uncultured Poseidoniia archaeon</name>
    <dbReference type="NCBI Taxonomy" id="1697135"/>
    <lineage>
        <taxon>Archaea</taxon>
        <taxon>Methanobacteriati</taxon>
        <taxon>Thermoplasmatota</taxon>
        <taxon>Candidatus Poseidoniia</taxon>
        <taxon>environmental samples</taxon>
    </lineage>
</organism>